<dbReference type="GO" id="GO:0042953">
    <property type="term" value="P:lipoprotein transport"/>
    <property type="evidence" value="ECO:0007669"/>
    <property type="project" value="InterPro"/>
</dbReference>
<sequence precursor="true">MVKHLKYILGAALVLGLTSEAVAGDREVLHKMIFEKKSLSVNFAQTVFSADNRVLQEQSGQLFLLRPNYFRMDTVEPDASTIVADGSDVYSYDEMLEQVTIYSFRQQLDRSPLMLVISDDESLWNEYSVTRGSMDSFTVMPKNQNANVKSMSLSFGQDNGLKELRFVENDGKYSIYNFTPIKDSELTPSDFKYAIPEGVTVDDQRSK</sequence>
<keyword evidence="8 10" id="KW-0653">Protein transport</keyword>
<evidence type="ECO:0000256" key="2">
    <source>
        <dbReference type="ARBA" id="ARBA00007615"/>
    </source>
</evidence>
<evidence type="ECO:0000256" key="6">
    <source>
        <dbReference type="ARBA" id="ARBA00022729"/>
    </source>
</evidence>
<dbReference type="HAMAP" id="MF_00240">
    <property type="entry name" value="LolA"/>
    <property type="match status" value="1"/>
</dbReference>
<evidence type="ECO:0000313" key="11">
    <source>
        <dbReference type="EMBL" id="SFP08241.1"/>
    </source>
</evidence>
<dbReference type="InterPro" id="IPR004564">
    <property type="entry name" value="OM_lipoprot_carrier_LolA-like"/>
</dbReference>
<evidence type="ECO:0000256" key="10">
    <source>
        <dbReference type="HAMAP-Rule" id="MF_00240"/>
    </source>
</evidence>
<dbReference type="AlphaFoldDB" id="A0A662ZF25"/>
<evidence type="ECO:0000256" key="7">
    <source>
        <dbReference type="ARBA" id="ARBA00022764"/>
    </source>
</evidence>
<keyword evidence="12" id="KW-1185">Reference proteome</keyword>
<keyword evidence="5 10" id="KW-0813">Transport</keyword>
<evidence type="ECO:0000313" key="12">
    <source>
        <dbReference type="Proteomes" id="UP000243745"/>
    </source>
</evidence>
<comment type="subcellular location">
    <subcellularLocation>
        <location evidence="1 10">Periplasm</location>
    </subcellularLocation>
</comment>
<evidence type="ECO:0000256" key="9">
    <source>
        <dbReference type="ARBA" id="ARBA00023186"/>
    </source>
</evidence>
<dbReference type="Pfam" id="PF03548">
    <property type="entry name" value="LolA"/>
    <property type="match status" value="1"/>
</dbReference>
<evidence type="ECO:0000256" key="3">
    <source>
        <dbReference type="ARBA" id="ARBA00011245"/>
    </source>
</evidence>
<dbReference type="SUPFAM" id="SSF89392">
    <property type="entry name" value="Prokaryotic lipoproteins and lipoprotein localization factors"/>
    <property type="match status" value="1"/>
</dbReference>
<dbReference type="PANTHER" id="PTHR35869">
    <property type="entry name" value="OUTER-MEMBRANE LIPOPROTEIN CARRIER PROTEIN"/>
    <property type="match status" value="1"/>
</dbReference>
<dbReference type="GO" id="GO:0044874">
    <property type="term" value="P:lipoprotein localization to outer membrane"/>
    <property type="evidence" value="ECO:0007669"/>
    <property type="project" value="UniProtKB-UniRule"/>
</dbReference>
<dbReference type="GO" id="GO:0030288">
    <property type="term" value="C:outer membrane-bounded periplasmic space"/>
    <property type="evidence" value="ECO:0007669"/>
    <property type="project" value="TreeGrafter"/>
</dbReference>
<evidence type="ECO:0000256" key="8">
    <source>
        <dbReference type="ARBA" id="ARBA00022927"/>
    </source>
</evidence>
<evidence type="ECO:0000256" key="4">
    <source>
        <dbReference type="ARBA" id="ARBA00014035"/>
    </source>
</evidence>
<feature type="chain" id="PRO_5029057765" description="Outer-membrane lipoprotein carrier protein" evidence="10">
    <location>
        <begin position="24"/>
        <end position="207"/>
    </location>
</feature>
<comment type="function">
    <text evidence="10">Participates in the translocation of lipoproteins from the inner membrane to the outer membrane. Only forms a complex with a lipoprotein if the residue after the N-terminal Cys is not an aspartate (The Asp acts as a targeting signal to indicate that the lipoprotein should stay in the inner membrane).</text>
</comment>
<dbReference type="InterPro" id="IPR018323">
    <property type="entry name" value="OM_lipoprot_carrier_LolA_Pbac"/>
</dbReference>
<keyword evidence="9 10" id="KW-0143">Chaperone</keyword>
<accession>A0A662ZF25</accession>
<comment type="similarity">
    <text evidence="2 10">Belongs to the LolA family.</text>
</comment>
<dbReference type="Gene3D" id="2.50.20.10">
    <property type="entry name" value="Lipoprotein localisation LolA/LolB/LppX"/>
    <property type="match status" value="1"/>
</dbReference>
<gene>
    <name evidence="10" type="primary">lolA</name>
    <name evidence="11" type="ORF">SAMN02910344_00403</name>
</gene>
<feature type="signal peptide" evidence="10">
    <location>
        <begin position="1"/>
        <end position="23"/>
    </location>
</feature>
<keyword evidence="11" id="KW-0449">Lipoprotein</keyword>
<protein>
    <recommendedName>
        <fullName evidence="4 10">Outer-membrane lipoprotein carrier protein</fullName>
    </recommendedName>
</protein>
<dbReference type="InterPro" id="IPR029046">
    <property type="entry name" value="LolA/LolB/LppX"/>
</dbReference>
<evidence type="ECO:0000256" key="1">
    <source>
        <dbReference type="ARBA" id="ARBA00004418"/>
    </source>
</evidence>
<dbReference type="Proteomes" id="UP000243745">
    <property type="component" value="Unassembled WGS sequence"/>
</dbReference>
<keyword evidence="6 10" id="KW-0732">Signal</keyword>
<dbReference type="EMBL" id="FOXF01000004">
    <property type="protein sequence ID" value="SFP08241.1"/>
    <property type="molecule type" value="Genomic_DNA"/>
</dbReference>
<dbReference type="NCBIfam" id="TIGR00547">
    <property type="entry name" value="lolA"/>
    <property type="match status" value="1"/>
</dbReference>
<name>A0A662ZF25_9GAMM</name>
<keyword evidence="7 10" id="KW-0574">Periplasm</keyword>
<proteinExistence type="inferred from homology"/>
<evidence type="ECO:0000256" key="5">
    <source>
        <dbReference type="ARBA" id="ARBA00022448"/>
    </source>
</evidence>
<dbReference type="CDD" id="cd16325">
    <property type="entry name" value="LolA"/>
    <property type="match status" value="1"/>
</dbReference>
<organism evidence="11 12">
    <name type="scientific">Ruminobacter amylophilus</name>
    <dbReference type="NCBI Taxonomy" id="867"/>
    <lineage>
        <taxon>Bacteria</taxon>
        <taxon>Pseudomonadati</taxon>
        <taxon>Pseudomonadota</taxon>
        <taxon>Gammaproteobacteria</taxon>
        <taxon>Aeromonadales</taxon>
        <taxon>Succinivibrionaceae</taxon>
        <taxon>Ruminobacter</taxon>
    </lineage>
</organism>
<reference evidence="11 12" key="1">
    <citation type="submission" date="2016-10" db="EMBL/GenBank/DDBJ databases">
        <authorList>
            <person name="Varghese N."/>
            <person name="Submissions S."/>
        </authorList>
    </citation>
    <scope>NUCLEOTIDE SEQUENCE [LARGE SCALE GENOMIC DNA]</scope>
    <source>
        <strain evidence="11 12">DSM 1361</strain>
    </source>
</reference>
<dbReference type="RefSeq" id="WP_177178470.1">
    <property type="nucleotide sequence ID" value="NZ_FOXF01000004.1"/>
</dbReference>
<comment type="subunit">
    <text evidence="3 10">Monomer.</text>
</comment>
<dbReference type="PANTHER" id="PTHR35869:SF1">
    <property type="entry name" value="OUTER-MEMBRANE LIPOPROTEIN CARRIER PROTEIN"/>
    <property type="match status" value="1"/>
</dbReference>